<organism evidence="2 3">
    <name type="scientific">Prosthecobacter algae</name>
    <dbReference type="NCBI Taxonomy" id="1144682"/>
    <lineage>
        <taxon>Bacteria</taxon>
        <taxon>Pseudomonadati</taxon>
        <taxon>Verrucomicrobiota</taxon>
        <taxon>Verrucomicrobiia</taxon>
        <taxon>Verrucomicrobiales</taxon>
        <taxon>Verrucomicrobiaceae</taxon>
        <taxon>Prosthecobacter</taxon>
    </lineage>
</organism>
<comment type="caution">
    <text evidence="2">The sequence shown here is derived from an EMBL/GenBank/DDBJ whole genome shotgun (WGS) entry which is preliminary data.</text>
</comment>
<feature type="region of interest" description="Disordered" evidence="1">
    <location>
        <begin position="59"/>
        <end position="83"/>
    </location>
</feature>
<name>A0ABP9PNS7_9BACT</name>
<sequence>MSTTIEDPIVAEVHAAREAIFASCDYDHAKFVAHMREYAGQLKREGWVFSDRPIVRRQETTSYSEDPTESFVVREEPPLNTDN</sequence>
<dbReference type="Proteomes" id="UP001499852">
    <property type="component" value="Unassembled WGS sequence"/>
</dbReference>
<reference evidence="3" key="1">
    <citation type="journal article" date="2019" name="Int. J. Syst. Evol. Microbiol.">
        <title>The Global Catalogue of Microorganisms (GCM) 10K type strain sequencing project: providing services to taxonomists for standard genome sequencing and annotation.</title>
        <authorList>
            <consortium name="The Broad Institute Genomics Platform"/>
            <consortium name="The Broad Institute Genome Sequencing Center for Infectious Disease"/>
            <person name="Wu L."/>
            <person name="Ma J."/>
        </authorList>
    </citation>
    <scope>NUCLEOTIDE SEQUENCE [LARGE SCALE GENOMIC DNA]</scope>
    <source>
        <strain evidence="3">JCM 18053</strain>
    </source>
</reference>
<evidence type="ECO:0000313" key="2">
    <source>
        <dbReference type="EMBL" id="GAA5147327.1"/>
    </source>
</evidence>
<protein>
    <submittedName>
        <fullName evidence="2">Uncharacterized protein</fullName>
    </submittedName>
</protein>
<accession>A0ABP9PNS7</accession>
<proteinExistence type="predicted"/>
<dbReference type="RefSeq" id="WP_345738355.1">
    <property type="nucleotide sequence ID" value="NZ_BAABIA010000010.1"/>
</dbReference>
<evidence type="ECO:0000313" key="3">
    <source>
        <dbReference type="Proteomes" id="UP001499852"/>
    </source>
</evidence>
<evidence type="ECO:0000256" key="1">
    <source>
        <dbReference type="SAM" id="MobiDB-lite"/>
    </source>
</evidence>
<keyword evidence="3" id="KW-1185">Reference proteome</keyword>
<dbReference type="EMBL" id="BAABIA010000010">
    <property type="protein sequence ID" value="GAA5147327.1"/>
    <property type="molecule type" value="Genomic_DNA"/>
</dbReference>
<gene>
    <name evidence="2" type="ORF">GCM10023213_41790</name>
</gene>